<evidence type="ECO:0000256" key="3">
    <source>
        <dbReference type="ARBA" id="ARBA00022691"/>
    </source>
</evidence>
<evidence type="ECO:0000313" key="5">
    <source>
        <dbReference type="Proteomes" id="UP000058114"/>
    </source>
</evidence>
<evidence type="ECO:0000256" key="1">
    <source>
        <dbReference type="ARBA" id="ARBA00022603"/>
    </source>
</evidence>
<name>A0A0S2SGZ2_9GAMM</name>
<proteinExistence type="predicted"/>
<reference evidence="4 5" key="2">
    <citation type="journal article" date="2016" name="Genome Announc.">
        <title>Complete Genome Sequence of the Highly Virulent Aeromonas schubertii Strain WL1483, Isolated from Diseased Snakehead Fish (Channa argus) in China.</title>
        <authorList>
            <person name="Liu L."/>
            <person name="Li N."/>
            <person name="Zhang D."/>
            <person name="Fu X."/>
            <person name="Shi C."/>
            <person name="Lin Q."/>
            <person name="Hao G."/>
        </authorList>
    </citation>
    <scope>NUCLEOTIDE SEQUENCE [LARGE SCALE GENOMIC DNA]</scope>
    <source>
        <strain evidence="4 5">WL1483</strain>
    </source>
</reference>
<dbReference type="CDD" id="cd02440">
    <property type="entry name" value="AdoMet_MTases"/>
    <property type="match status" value="1"/>
</dbReference>
<dbReference type="InterPro" id="IPR002935">
    <property type="entry name" value="SAM_O-MeTrfase"/>
</dbReference>
<dbReference type="GO" id="GO:0008171">
    <property type="term" value="F:O-methyltransferase activity"/>
    <property type="evidence" value="ECO:0007669"/>
    <property type="project" value="InterPro"/>
</dbReference>
<dbReference type="KEGG" id="asr:WL1483_1527"/>
<gene>
    <name evidence="4" type="ORF">WL1483_1527</name>
</gene>
<dbReference type="PANTHER" id="PTHR43167">
    <property type="entry name" value="PUTATIVE (AFU_ORTHOLOGUE AFUA_6G01830)-RELATED"/>
    <property type="match status" value="1"/>
</dbReference>
<dbReference type="GO" id="GO:0032259">
    <property type="term" value="P:methylation"/>
    <property type="evidence" value="ECO:0007669"/>
    <property type="project" value="UniProtKB-KW"/>
</dbReference>
<dbReference type="PATRIC" id="fig|652.5.peg.1357"/>
<dbReference type="Proteomes" id="UP000058114">
    <property type="component" value="Chromosome"/>
</dbReference>
<reference evidence="5" key="1">
    <citation type="submission" date="2015-10" db="EMBL/GenBank/DDBJ databases">
        <title>Complete Genome Sequence of Aeromonas schubertii strain WL1483.</title>
        <authorList>
            <person name="Liu L."/>
        </authorList>
    </citation>
    <scope>NUCLEOTIDE SEQUENCE [LARGE SCALE GENOMIC DNA]</scope>
    <source>
        <strain evidence="5">WL1483</strain>
    </source>
</reference>
<accession>A0A0S2SGZ2</accession>
<dbReference type="PROSITE" id="PS51682">
    <property type="entry name" value="SAM_OMT_I"/>
    <property type="match status" value="1"/>
</dbReference>
<keyword evidence="2 4" id="KW-0808">Transferase</keyword>
<sequence length="188" mass="21100">MTLETLKRELELFGERHDAETAHHGQRMLNITRDTGAFLGVLVRATGAKRVLEVGTSNGYSTLWLAEAVRDAGGKVMTLELQESKRMLAFANVERAGLLPWIELVGGDAEATLEKLAPGSIDLLFLDADRSRYQGWWPQLQRLLARGVCWWSITRSPTLMSWPTGGKRLRPTPDSPPAWCRWERGSGW</sequence>
<protein>
    <submittedName>
        <fullName evidence="4">O-methyltransferase</fullName>
    </submittedName>
</protein>
<keyword evidence="1 4" id="KW-0489">Methyltransferase</keyword>
<dbReference type="SUPFAM" id="SSF53335">
    <property type="entry name" value="S-adenosyl-L-methionine-dependent methyltransferases"/>
    <property type="match status" value="1"/>
</dbReference>
<dbReference type="Gene3D" id="3.40.50.150">
    <property type="entry name" value="Vaccinia Virus protein VP39"/>
    <property type="match status" value="1"/>
</dbReference>
<evidence type="ECO:0000256" key="2">
    <source>
        <dbReference type="ARBA" id="ARBA00022679"/>
    </source>
</evidence>
<organism evidence="4 5">
    <name type="scientific">Aeromonas schubertii</name>
    <dbReference type="NCBI Taxonomy" id="652"/>
    <lineage>
        <taxon>Bacteria</taxon>
        <taxon>Pseudomonadati</taxon>
        <taxon>Pseudomonadota</taxon>
        <taxon>Gammaproteobacteria</taxon>
        <taxon>Aeromonadales</taxon>
        <taxon>Aeromonadaceae</taxon>
        <taxon>Aeromonas</taxon>
    </lineage>
</organism>
<dbReference type="AlphaFoldDB" id="A0A0S2SGZ2"/>
<keyword evidence="3" id="KW-0949">S-adenosyl-L-methionine</keyword>
<dbReference type="InterPro" id="IPR029063">
    <property type="entry name" value="SAM-dependent_MTases_sf"/>
</dbReference>
<evidence type="ECO:0000313" key="4">
    <source>
        <dbReference type="EMBL" id="ALP40946.1"/>
    </source>
</evidence>
<dbReference type="Pfam" id="PF01596">
    <property type="entry name" value="Methyltransf_3"/>
    <property type="match status" value="1"/>
</dbReference>
<dbReference type="EMBL" id="CP013067">
    <property type="protein sequence ID" value="ALP40946.1"/>
    <property type="molecule type" value="Genomic_DNA"/>
</dbReference>
<dbReference type="PANTHER" id="PTHR43167:SF1">
    <property type="entry name" value="PUTATIVE (AFU_ORTHOLOGUE AFUA_6G01830)-RELATED"/>
    <property type="match status" value="1"/>
</dbReference>